<dbReference type="EMBL" id="JBIAPK010000016">
    <property type="protein sequence ID" value="MFF3343546.1"/>
    <property type="molecule type" value="Genomic_DNA"/>
</dbReference>
<comment type="caution">
    <text evidence="2">The sequence shown here is derived from an EMBL/GenBank/DDBJ whole genome shotgun (WGS) entry which is preliminary data.</text>
</comment>
<dbReference type="Proteomes" id="UP001601976">
    <property type="component" value="Unassembled WGS sequence"/>
</dbReference>
<name>A0ABW6RPU5_9ACTN</name>
<reference evidence="2 3" key="1">
    <citation type="submission" date="2024-10" db="EMBL/GenBank/DDBJ databases">
        <title>The Natural Products Discovery Center: Release of the First 8490 Sequenced Strains for Exploring Actinobacteria Biosynthetic Diversity.</title>
        <authorList>
            <person name="Kalkreuter E."/>
            <person name="Kautsar S.A."/>
            <person name="Yang D."/>
            <person name="Bader C.D."/>
            <person name="Teijaro C.N."/>
            <person name="Fluegel L."/>
            <person name="Davis C.M."/>
            <person name="Simpson J.R."/>
            <person name="Lauterbach L."/>
            <person name="Steele A.D."/>
            <person name="Gui C."/>
            <person name="Meng S."/>
            <person name="Li G."/>
            <person name="Viehrig K."/>
            <person name="Ye F."/>
            <person name="Su P."/>
            <person name="Kiefer A.F."/>
            <person name="Nichols A."/>
            <person name="Cepeda A.J."/>
            <person name="Yan W."/>
            <person name="Fan B."/>
            <person name="Jiang Y."/>
            <person name="Adhikari A."/>
            <person name="Zheng C.-J."/>
            <person name="Schuster L."/>
            <person name="Cowan T.M."/>
            <person name="Smanski M.J."/>
            <person name="Chevrette M.G."/>
            <person name="De Carvalho L.P.S."/>
            <person name="Shen B."/>
        </authorList>
    </citation>
    <scope>NUCLEOTIDE SEQUENCE [LARGE SCALE GENOMIC DNA]</scope>
    <source>
        <strain evidence="2 3">NPDC003029</strain>
    </source>
</reference>
<feature type="domain" description="Anti-bacteriophage protein A/HamA C-terminal" evidence="1">
    <location>
        <begin position="3"/>
        <end position="247"/>
    </location>
</feature>
<keyword evidence="3" id="KW-1185">Reference proteome</keyword>
<dbReference type="RefSeq" id="WP_387899297.1">
    <property type="nucleotide sequence ID" value="NZ_JBIAPK010000016.1"/>
</dbReference>
<dbReference type="InterPro" id="IPR014976">
    <property type="entry name" value="AbpA_HamA_C"/>
</dbReference>
<dbReference type="Pfam" id="PF08878">
    <property type="entry name" value="HamA"/>
    <property type="match status" value="1"/>
</dbReference>
<protein>
    <submittedName>
        <fullName evidence="2">Hachiman antiphage defense system protein HamA</fullName>
    </submittedName>
</protein>
<evidence type="ECO:0000313" key="2">
    <source>
        <dbReference type="EMBL" id="MFF3343546.1"/>
    </source>
</evidence>
<organism evidence="2 3">
    <name type="scientific">Streptomyces flavidovirens</name>
    <dbReference type="NCBI Taxonomy" id="67298"/>
    <lineage>
        <taxon>Bacteria</taxon>
        <taxon>Bacillati</taxon>
        <taxon>Actinomycetota</taxon>
        <taxon>Actinomycetes</taxon>
        <taxon>Kitasatosporales</taxon>
        <taxon>Streptomycetaceae</taxon>
        <taxon>Streptomyces</taxon>
    </lineage>
</organism>
<accession>A0ABW6RPU5</accession>
<gene>
    <name evidence="2" type="ORF">ACFYWW_33435</name>
</gene>
<evidence type="ECO:0000313" key="3">
    <source>
        <dbReference type="Proteomes" id="UP001601976"/>
    </source>
</evidence>
<proteinExistence type="predicted"/>
<evidence type="ECO:0000259" key="1">
    <source>
        <dbReference type="Pfam" id="PF08878"/>
    </source>
</evidence>
<sequence length="267" mass="30086">MFDKWLRPQDVEQPNGLLEYQLLADEGLIEDGELVERLGHEVMRNYLSPGELANVFDDLGAPEVAGYLRKNKFPVDRKIRHGDFGEIITGALYRRVRRWCVPLLKLRYKQTPAQAVQGTDVLAFRFRQDPPAIAVPEVKTRASRDHRVGSEAYDSLEKVLGRLDESIHFLMAHCSNRGQVFLAHRLGALLRPGAPRRVERHMLFVHDAKSWKEDIVAGLSAKVTERTELTVVKIDDLKEFIGQVYDAAETAPGNTTRSMDNGTAGTA</sequence>